<organism evidence="1 2">
    <name type="scientific">Giesbergeria anulus</name>
    <dbReference type="NCBI Taxonomy" id="180197"/>
    <lineage>
        <taxon>Bacteria</taxon>
        <taxon>Pseudomonadati</taxon>
        <taxon>Pseudomonadota</taxon>
        <taxon>Betaproteobacteria</taxon>
        <taxon>Burkholderiales</taxon>
        <taxon>Comamonadaceae</taxon>
        <taxon>Giesbergeria</taxon>
    </lineage>
</organism>
<dbReference type="Pfam" id="PF06504">
    <property type="entry name" value="RepC"/>
    <property type="match status" value="1"/>
</dbReference>
<dbReference type="OrthoDB" id="9133360at2"/>
<evidence type="ECO:0000313" key="2">
    <source>
        <dbReference type="Proteomes" id="UP000199766"/>
    </source>
</evidence>
<dbReference type="STRING" id="180197.SAMN02982919_03231"/>
<proteinExistence type="predicted"/>
<sequence length="325" mass="35801">MTRSQVSKFAKLDPAHVLDGLFVPTAHKGQALYDVCGQFDGGEISFKGVQLSVAHQSVLLSIAARTGRQPSAEGVVIAGTANDLLAQVAEPAEQLTDEQLELARQAQQIARTGEAKKHDFSLVKTSAYSLLVDAGMKTGASDYHKLRELLHEMATVVMYRNIKGTGGTSQLLSFQHQKDKLVVSLNWRLADAIFGGQNIHVSLTERHLLSESPVAKILHTWLSAYIRPGQSLMAGHGAEVDTLIRHVWGNRPASESTLKQRRRRIREALGAINALRGWTTSVEGSHAFISRPKLLERGGDPTRGEFLEAEVRTELLWSEKWEKET</sequence>
<dbReference type="RefSeq" id="WP_091459397.1">
    <property type="nucleotide sequence ID" value="NZ_FOGD01000024.1"/>
</dbReference>
<keyword evidence="2" id="KW-1185">Reference proteome</keyword>
<gene>
    <name evidence="1" type="ORF">SAMN02982919_03231</name>
</gene>
<protein>
    <submittedName>
        <fullName evidence="1">Plasmid and phage iteron-binding protein</fullName>
    </submittedName>
</protein>
<dbReference type="EMBL" id="FOGD01000024">
    <property type="protein sequence ID" value="SER88582.1"/>
    <property type="molecule type" value="Genomic_DNA"/>
</dbReference>
<name>A0A1H9SU99_9BURK</name>
<dbReference type="AlphaFoldDB" id="A0A1H9SU99"/>
<reference evidence="1 2" key="1">
    <citation type="submission" date="2016-10" db="EMBL/GenBank/DDBJ databases">
        <authorList>
            <person name="de Groot N.N."/>
        </authorList>
    </citation>
    <scope>NUCLEOTIDE SEQUENCE [LARGE SCALE GENOMIC DNA]</scope>
    <source>
        <strain evidence="1 2">ATCC 35958</strain>
    </source>
</reference>
<evidence type="ECO:0000313" key="1">
    <source>
        <dbReference type="EMBL" id="SER88582.1"/>
    </source>
</evidence>
<accession>A0A1H9SU99</accession>
<dbReference type="InterPro" id="IPR010522">
    <property type="entry name" value="RepC_bac"/>
</dbReference>
<dbReference type="Proteomes" id="UP000199766">
    <property type="component" value="Unassembled WGS sequence"/>
</dbReference>